<dbReference type="EMBL" id="VCAU01000026">
    <property type="protein sequence ID" value="KAF9890455.1"/>
    <property type="molecule type" value="Genomic_DNA"/>
</dbReference>
<dbReference type="Proteomes" id="UP001194746">
    <property type="component" value="Unassembled WGS sequence"/>
</dbReference>
<organism evidence="2 3">
    <name type="scientific">Aspergillus nanangensis</name>
    <dbReference type="NCBI Taxonomy" id="2582783"/>
    <lineage>
        <taxon>Eukaryota</taxon>
        <taxon>Fungi</taxon>
        <taxon>Dikarya</taxon>
        <taxon>Ascomycota</taxon>
        <taxon>Pezizomycotina</taxon>
        <taxon>Eurotiomycetes</taxon>
        <taxon>Eurotiomycetidae</taxon>
        <taxon>Eurotiales</taxon>
        <taxon>Aspergillaceae</taxon>
        <taxon>Aspergillus</taxon>
        <taxon>Aspergillus subgen. Circumdati</taxon>
    </lineage>
</organism>
<proteinExistence type="predicted"/>
<dbReference type="AlphaFoldDB" id="A0AAD4GV96"/>
<comment type="caution">
    <text evidence="2">The sequence shown here is derived from an EMBL/GenBank/DDBJ whole genome shotgun (WGS) entry which is preliminary data.</text>
</comment>
<evidence type="ECO:0000313" key="2">
    <source>
        <dbReference type="EMBL" id="KAF9890455.1"/>
    </source>
</evidence>
<gene>
    <name evidence="2" type="ORF">FE257_005860</name>
</gene>
<sequence length="61" mass="6875">MTRNGQTAARAAIRWLFRIREVHLMSEDELDQERANLLQKIAHAGGTTSPPDTRFKPKSVG</sequence>
<evidence type="ECO:0000256" key="1">
    <source>
        <dbReference type="SAM" id="MobiDB-lite"/>
    </source>
</evidence>
<protein>
    <submittedName>
        <fullName evidence="2">Uncharacterized protein</fullName>
    </submittedName>
</protein>
<name>A0AAD4GV96_ASPNN</name>
<evidence type="ECO:0000313" key="3">
    <source>
        <dbReference type="Proteomes" id="UP001194746"/>
    </source>
</evidence>
<feature type="region of interest" description="Disordered" evidence="1">
    <location>
        <begin position="41"/>
        <end position="61"/>
    </location>
</feature>
<keyword evidence="3" id="KW-1185">Reference proteome</keyword>
<accession>A0AAD4GV96</accession>
<reference evidence="2" key="2">
    <citation type="submission" date="2020-02" db="EMBL/GenBank/DDBJ databases">
        <authorList>
            <person name="Gilchrist C.L.M."/>
            <person name="Chooi Y.-H."/>
        </authorList>
    </citation>
    <scope>NUCLEOTIDE SEQUENCE</scope>
    <source>
        <strain evidence="2">MST-FP2251</strain>
    </source>
</reference>
<reference evidence="2" key="1">
    <citation type="journal article" date="2019" name="Beilstein J. Org. Chem.">
        <title>Nanangenines: drimane sesquiterpenoids as the dominant metabolite cohort of a novel Australian fungus, Aspergillus nanangensis.</title>
        <authorList>
            <person name="Lacey H.J."/>
            <person name="Gilchrist C.L.M."/>
            <person name="Crombie A."/>
            <person name="Kalaitzis J.A."/>
            <person name="Vuong D."/>
            <person name="Rutledge P.J."/>
            <person name="Turner P."/>
            <person name="Pitt J.I."/>
            <person name="Lacey E."/>
            <person name="Chooi Y.H."/>
            <person name="Piggott A.M."/>
        </authorList>
    </citation>
    <scope>NUCLEOTIDE SEQUENCE</scope>
    <source>
        <strain evidence="2">MST-FP2251</strain>
    </source>
</reference>